<name>A0A9D4QI47_RHISA</name>
<feature type="region of interest" description="Disordered" evidence="1">
    <location>
        <begin position="1"/>
        <end position="72"/>
    </location>
</feature>
<reference evidence="2" key="2">
    <citation type="submission" date="2021-09" db="EMBL/GenBank/DDBJ databases">
        <authorList>
            <person name="Jia N."/>
            <person name="Wang J."/>
            <person name="Shi W."/>
            <person name="Du L."/>
            <person name="Sun Y."/>
            <person name="Zhan W."/>
            <person name="Jiang J."/>
            <person name="Wang Q."/>
            <person name="Zhang B."/>
            <person name="Ji P."/>
            <person name="Sakyi L.B."/>
            <person name="Cui X."/>
            <person name="Yuan T."/>
            <person name="Jiang B."/>
            <person name="Yang W."/>
            <person name="Lam T.T.-Y."/>
            <person name="Chang Q."/>
            <person name="Ding S."/>
            <person name="Wang X."/>
            <person name="Zhu J."/>
            <person name="Ruan X."/>
            <person name="Zhao L."/>
            <person name="Wei J."/>
            <person name="Que T."/>
            <person name="Du C."/>
            <person name="Cheng J."/>
            <person name="Dai P."/>
            <person name="Han X."/>
            <person name="Huang E."/>
            <person name="Gao Y."/>
            <person name="Liu J."/>
            <person name="Shao H."/>
            <person name="Ye R."/>
            <person name="Li L."/>
            <person name="Wei W."/>
            <person name="Wang X."/>
            <person name="Wang C."/>
            <person name="Huo Q."/>
            <person name="Li W."/>
            <person name="Guo W."/>
            <person name="Chen H."/>
            <person name="Chen S."/>
            <person name="Zhou L."/>
            <person name="Zhou L."/>
            <person name="Ni X."/>
            <person name="Tian J."/>
            <person name="Zhou Y."/>
            <person name="Sheng Y."/>
            <person name="Liu T."/>
            <person name="Pan Y."/>
            <person name="Xia L."/>
            <person name="Li J."/>
            <person name="Zhao F."/>
            <person name="Cao W."/>
        </authorList>
    </citation>
    <scope>NUCLEOTIDE SEQUENCE</scope>
    <source>
        <strain evidence="2">Rsan-2018</strain>
        <tissue evidence="2">Larvae</tissue>
    </source>
</reference>
<sequence length="205" mass="22523">MESLPLENVRAQKRHRLRRRLMPSPVRQSSQVATGSGGLPPWEHKDNLRRRSTRKTLPCCPGGNIERDARPPSRRFPEATAIQTAPRSGGRCVLGKKIVPVGCRHAAHRIPLLQPVARMCLSEQPAEVPRDIGIRRATTAGGESSLLDWPSDTTFGTIYSADSGLLPAGSKMATFSGKQARRAGATAVHRARHEAEKQEQHDHNI</sequence>
<organism evidence="2 3">
    <name type="scientific">Rhipicephalus sanguineus</name>
    <name type="common">Brown dog tick</name>
    <name type="synonym">Ixodes sanguineus</name>
    <dbReference type="NCBI Taxonomy" id="34632"/>
    <lineage>
        <taxon>Eukaryota</taxon>
        <taxon>Metazoa</taxon>
        <taxon>Ecdysozoa</taxon>
        <taxon>Arthropoda</taxon>
        <taxon>Chelicerata</taxon>
        <taxon>Arachnida</taxon>
        <taxon>Acari</taxon>
        <taxon>Parasitiformes</taxon>
        <taxon>Ixodida</taxon>
        <taxon>Ixodoidea</taxon>
        <taxon>Ixodidae</taxon>
        <taxon>Rhipicephalinae</taxon>
        <taxon>Rhipicephalus</taxon>
        <taxon>Rhipicephalus</taxon>
    </lineage>
</organism>
<keyword evidence="3" id="KW-1185">Reference proteome</keyword>
<dbReference type="Proteomes" id="UP000821837">
    <property type="component" value="Chromosome 1"/>
</dbReference>
<reference evidence="2" key="1">
    <citation type="journal article" date="2020" name="Cell">
        <title>Large-Scale Comparative Analyses of Tick Genomes Elucidate Their Genetic Diversity and Vector Capacities.</title>
        <authorList>
            <consortium name="Tick Genome and Microbiome Consortium (TIGMIC)"/>
            <person name="Jia N."/>
            <person name="Wang J."/>
            <person name="Shi W."/>
            <person name="Du L."/>
            <person name="Sun Y."/>
            <person name="Zhan W."/>
            <person name="Jiang J.F."/>
            <person name="Wang Q."/>
            <person name="Zhang B."/>
            <person name="Ji P."/>
            <person name="Bell-Sakyi L."/>
            <person name="Cui X.M."/>
            <person name="Yuan T.T."/>
            <person name="Jiang B.G."/>
            <person name="Yang W.F."/>
            <person name="Lam T.T."/>
            <person name="Chang Q.C."/>
            <person name="Ding S.J."/>
            <person name="Wang X.J."/>
            <person name="Zhu J.G."/>
            <person name="Ruan X.D."/>
            <person name="Zhao L."/>
            <person name="Wei J.T."/>
            <person name="Ye R.Z."/>
            <person name="Que T.C."/>
            <person name="Du C.H."/>
            <person name="Zhou Y.H."/>
            <person name="Cheng J.X."/>
            <person name="Dai P.F."/>
            <person name="Guo W.B."/>
            <person name="Han X.H."/>
            <person name="Huang E.J."/>
            <person name="Li L.F."/>
            <person name="Wei W."/>
            <person name="Gao Y.C."/>
            <person name="Liu J.Z."/>
            <person name="Shao H.Z."/>
            <person name="Wang X."/>
            <person name="Wang C.C."/>
            <person name="Yang T.C."/>
            <person name="Huo Q.B."/>
            <person name="Li W."/>
            <person name="Chen H.Y."/>
            <person name="Chen S.E."/>
            <person name="Zhou L.G."/>
            <person name="Ni X.B."/>
            <person name="Tian J.H."/>
            <person name="Sheng Y."/>
            <person name="Liu T."/>
            <person name="Pan Y.S."/>
            <person name="Xia L.Y."/>
            <person name="Li J."/>
            <person name="Zhao F."/>
            <person name="Cao W.C."/>
        </authorList>
    </citation>
    <scope>NUCLEOTIDE SEQUENCE</scope>
    <source>
        <strain evidence="2">Rsan-2018</strain>
    </source>
</reference>
<gene>
    <name evidence="2" type="ORF">HPB52_006775</name>
</gene>
<proteinExistence type="predicted"/>
<accession>A0A9D4QI47</accession>
<evidence type="ECO:0000313" key="3">
    <source>
        <dbReference type="Proteomes" id="UP000821837"/>
    </source>
</evidence>
<evidence type="ECO:0000313" key="2">
    <source>
        <dbReference type="EMBL" id="KAH7982709.1"/>
    </source>
</evidence>
<dbReference type="EMBL" id="JABSTV010001245">
    <property type="protein sequence ID" value="KAH7982709.1"/>
    <property type="molecule type" value="Genomic_DNA"/>
</dbReference>
<dbReference type="AlphaFoldDB" id="A0A9D4QI47"/>
<comment type="caution">
    <text evidence="2">The sequence shown here is derived from an EMBL/GenBank/DDBJ whole genome shotgun (WGS) entry which is preliminary data.</text>
</comment>
<protein>
    <submittedName>
        <fullName evidence="2">Uncharacterized protein</fullName>
    </submittedName>
</protein>
<feature type="compositionally biased region" description="Basic residues" evidence="1">
    <location>
        <begin position="11"/>
        <end position="21"/>
    </location>
</feature>
<evidence type="ECO:0000256" key="1">
    <source>
        <dbReference type="SAM" id="MobiDB-lite"/>
    </source>
</evidence>